<dbReference type="Gene3D" id="3.30.429.10">
    <property type="entry name" value="Macrophage Migration Inhibitory Factor"/>
    <property type="match status" value="1"/>
</dbReference>
<reference evidence="2" key="1">
    <citation type="submission" date="2016-09" db="EMBL/GenBank/DDBJ databases">
        <authorList>
            <person name="Wibberg D."/>
        </authorList>
    </citation>
    <scope>NUCLEOTIDE SEQUENCE [LARGE SCALE GENOMIC DNA]</scope>
</reference>
<gene>
    <name evidence="1" type="ORF">KARMA_1597</name>
</gene>
<dbReference type="PANTHER" id="PTHR38460:SF1">
    <property type="entry name" value="TAUTOMERASE YOLI-RELATED"/>
    <property type="match status" value="1"/>
</dbReference>
<dbReference type="EMBL" id="FMJB01000046">
    <property type="protein sequence ID" value="SCM67399.1"/>
    <property type="molecule type" value="Genomic_DNA"/>
</dbReference>
<dbReference type="PANTHER" id="PTHR38460">
    <property type="entry name" value="TAUTOMERASE YOLI-RELATED"/>
    <property type="match status" value="1"/>
</dbReference>
<sequence>MPLIRFYVQEGRTPEATRTLLDAAHEVVVDVFGVPQRDRYQIVTEHKPDQMILEDTGLGFERDPSEQILVQVFTSPRSQEAKLAFFDKLAAKLQDVCGLDPKDLMISIFENTQADWSFGFGRAQYVTGELG</sequence>
<name>A0A1M4MXV1_9RHOB</name>
<evidence type="ECO:0000313" key="1">
    <source>
        <dbReference type="EMBL" id="SCM67399.1"/>
    </source>
</evidence>
<dbReference type="InterPro" id="IPR014347">
    <property type="entry name" value="Tautomerase/MIF_sf"/>
</dbReference>
<dbReference type="Pfam" id="PF14552">
    <property type="entry name" value="Tautomerase_2"/>
    <property type="match status" value="1"/>
</dbReference>
<dbReference type="AlphaFoldDB" id="A0A1M4MXV1"/>
<keyword evidence="2" id="KW-1185">Reference proteome</keyword>
<dbReference type="SUPFAM" id="SSF55331">
    <property type="entry name" value="Tautomerase/MIF"/>
    <property type="match status" value="1"/>
</dbReference>
<proteinExistence type="predicted"/>
<evidence type="ECO:0000313" key="2">
    <source>
        <dbReference type="Proteomes" id="UP000184085"/>
    </source>
</evidence>
<dbReference type="InterPro" id="IPR037479">
    <property type="entry name" value="Tauto_MSAD"/>
</dbReference>
<protein>
    <submittedName>
        <fullName evidence="1">Putative 4-oxalocrotonate tautomerase</fullName>
    </submittedName>
</protein>
<accession>A0A1M4MXV1</accession>
<organism evidence="1 2">
    <name type="scientific">Donghicola eburneus</name>
    <dbReference type="NCBI Taxonomy" id="393278"/>
    <lineage>
        <taxon>Bacteria</taxon>
        <taxon>Pseudomonadati</taxon>
        <taxon>Pseudomonadota</taxon>
        <taxon>Alphaproteobacteria</taxon>
        <taxon>Rhodobacterales</taxon>
        <taxon>Roseobacteraceae</taxon>
        <taxon>Donghicola</taxon>
    </lineage>
</organism>
<dbReference type="Proteomes" id="UP000184085">
    <property type="component" value="Unassembled WGS sequence"/>
</dbReference>
<dbReference type="RefSeq" id="WP_072706035.1">
    <property type="nucleotide sequence ID" value="NZ_FMJB01000046.1"/>
</dbReference>